<dbReference type="PANTHER" id="PTHR22993:SF9">
    <property type="entry name" value="FORMAMIDOPYRIMIDINE-DNA GLYCOSYLASE"/>
    <property type="match status" value="1"/>
</dbReference>
<dbReference type="InterPro" id="IPR012319">
    <property type="entry name" value="FPG_cat"/>
</dbReference>
<dbReference type="SUPFAM" id="SSF46946">
    <property type="entry name" value="S13-like H2TH domain"/>
    <property type="match status" value="1"/>
</dbReference>
<name>A0A5K7ZU04_9BACT</name>
<dbReference type="GO" id="GO:0006284">
    <property type="term" value="P:base-excision repair"/>
    <property type="evidence" value="ECO:0007669"/>
    <property type="project" value="InterPro"/>
</dbReference>
<comment type="subunit">
    <text evidence="4">Monomer.</text>
</comment>
<comment type="catalytic activity">
    <reaction evidence="19">
        <text>2'-deoxyribonucleotide-(2'-deoxyribose 5'-phosphate)-2'-deoxyribonucleotide-DNA = a 3'-end 2'-deoxyribonucleotide-(2,3-dehydro-2,3-deoxyribose 5'-phosphate)-DNA + a 5'-end 5'-phospho-2'-deoxyribonucleoside-DNA + H(+)</text>
        <dbReference type="Rhea" id="RHEA:66592"/>
        <dbReference type="Rhea" id="RHEA-COMP:13180"/>
        <dbReference type="Rhea" id="RHEA-COMP:16897"/>
        <dbReference type="Rhea" id="RHEA-COMP:17067"/>
        <dbReference type="ChEBI" id="CHEBI:15378"/>
        <dbReference type="ChEBI" id="CHEBI:136412"/>
        <dbReference type="ChEBI" id="CHEBI:157695"/>
        <dbReference type="ChEBI" id="CHEBI:167181"/>
        <dbReference type="EC" id="4.2.99.18"/>
    </reaction>
</comment>
<evidence type="ECO:0000256" key="14">
    <source>
        <dbReference type="ARBA" id="ARBA00023204"/>
    </source>
</evidence>
<evidence type="ECO:0000256" key="6">
    <source>
        <dbReference type="ARBA" id="ARBA00012720"/>
    </source>
</evidence>
<evidence type="ECO:0000256" key="12">
    <source>
        <dbReference type="ARBA" id="ARBA00022833"/>
    </source>
</evidence>
<evidence type="ECO:0000256" key="9">
    <source>
        <dbReference type="ARBA" id="ARBA00022763"/>
    </source>
</evidence>
<dbReference type="InterPro" id="IPR010979">
    <property type="entry name" value="Ribosomal_uS13-like_H2TH"/>
</dbReference>
<dbReference type="NCBIfam" id="NF002211">
    <property type="entry name" value="PRK01103.1"/>
    <property type="match status" value="1"/>
</dbReference>
<evidence type="ECO:0000256" key="10">
    <source>
        <dbReference type="ARBA" id="ARBA00022771"/>
    </source>
</evidence>
<evidence type="ECO:0000256" key="18">
    <source>
        <dbReference type="ARBA" id="ARBA00030638"/>
    </source>
</evidence>
<dbReference type="CDD" id="cd08966">
    <property type="entry name" value="EcFpg-like_N"/>
    <property type="match status" value="1"/>
</dbReference>
<keyword evidence="12" id="KW-0862">Zinc</keyword>
<dbReference type="EMBL" id="AP021876">
    <property type="protein sequence ID" value="BBO83705.1"/>
    <property type="molecule type" value="Genomic_DNA"/>
</dbReference>
<dbReference type="SUPFAM" id="SSF57716">
    <property type="entry name" value="Glucocorticoid receptor-like (DNA-binding domain)"/>
    <property type="match status" value="1"/>
</dbReference>
<dbReference type="NCBIfam" id="TIGR00577">
    <property type="entry name" value="fpg"/>
    <property type="match status" value="1"/>
</dbReference>
<evidence type="ECO:0000256" key="1">
    <source>
        <dbReference type="ARBA" id="ARBA00001668"/>
    </source>
</evidence>
<dbReference type="Gene3D" id="1.10.8.50">
    <property type="match status" value="1"/>
</dbReference>
<evidence type="ECO:0000256" key="15">
    <source>
        <dbReference type="ARBA" id="ARBA00023239"/>
    </source>
</evidence>
<evidence type="ECO:0000256" key="20">
    <source>
        <dbReference type="PROSITE-ProRule" id="PRU00391"/>
    </source>
</evidence>
<dbReference type="Pfam" id="PF01149">
    <property type="entry name" value="Fapy_DNA_glyco"/>
    <property type="match status" value="1"/>
</dbReference>
<keyword evidence="13" id="KW-0238">DNA-binding</keyword>
<dbReference type="InterPro" id="IPR015886">
    <property type="entry name" value="H2TH_FPG"/>
</dbReference>
<evidence type="ECO:0000256" key="16">
    <source>
        <dbReference type="ARBA" id="ARBA00023268"/>
    </source>
</evidence>
<evidence type="ECO:0000256" key="19">
    <source>
        <dbReference type="ARBA" id="ARBA00044632"/>
    </source>
</evidence>
<evidence type="ECO:0000256" key="11">
    <source>
        <dbReference type="ARBA" id="ARBA00022801"/>
    </source>
</evidence>
<dbReference type="Gene3D" id="3.20.190.10">
    <property type="entry name" value="MutM-like, N-terminal"/>
    <property type="match status" value="1"/>
</dbReference>
<sequence length="289" mass="32810">MPELPEVQTVVDQLNQQAIVGRTITAARVYWPKTIASPDPEQFCETIIGLTVRKLARRGKFIVCQLSKGQTLLIHLRMSGRLNWTAKGNARNKHEHVILEIDRTHELRFQDTRKFGRLFLTQAPQTILGRLGPEPLDKTFTGRRFLSMLQRTRRQIKPLLLDQHFLAGLGNIYVDEALWAARIHPLRISSTLAEAEVFALHRAIRQVLRKGIMNMGTSLGNGQGNFYSANNRPGKNADQLKVFRRTGKPCLRCGTTIIRRIVAQRSSHICTKCQQPPCDGKTFKKRTTA</sequence>
<dbReference type="InterPro" id="IPR035937">
    <property type="entry name" value="FPG_N"/>
</dbReference>
<evidence type="ECO:0000256" key="4">
    <source>
        <dbReference type="ARBA" id="ARBA00011245"/>
    </source>
</evidence>
<dbReference type="GO" id="GO:0008270">
    <property type="term" value="F:zinc ion binding"/>
    <property type="evidence" value="ECO:0007669"/>
    <property type="project" value="UniProtKB-KW"/>
</dbReference>
<dbReference type="GO" id="GO:0034039">
    <property type="term" value="F:8-oxo-7,8-dihydroguanine DNA N-glycosylase activity"/>
    <property type="evidence" value="ECO:0007669"/>
    <property type="project" value="TreeGrafter"/>
</dbReference>
<accession>A0A5K7ZU04</accession>
<dbReference type="EC" id="3.2.2.23" evidence="5"/>
<organism evidence="23 24">
    <name type="scientific">Desulfosarcina ovata subsp. sediminis</name>
    <dbReference type="NCBI Taxonomy" id="885957"/>
    <lineage>
        <taxon>Bacteria</taxon>
        <taxon>Pseudomonadati</taxon>
        <taxon>Thermodesulfobacteriota</taxon>
        <taxon>Desulfobacteria</taxon>
        <taxon>Desulfobacterales</taxon>
        <taxon>Desulfosarcinaceae</taxon>
        <taxon>Desulfosarcina</taxon>
    </lineage>
</organism>
<dbReference type="InterPro" id="IPR000214">
    <property type="entry name" value="Znf_DNA_glyclase/AP_lyase"/>
</dbReference>
<comment type="cofactor">
    <cofactor evidence="2">
        <name>Zn(2+)</name>
        <dbReference type="ChEBI" id="CHEBI:29105"/>
    </cofactor>
</comment>
<protein>
    <recommendedName>
        <fullName evidence="7">Formamidopyrimidine-DNA glycosylase</fullName>
        <ecNumber evidence="5">3.2.2.23</ecNumber>
        <ecNumber evidence="6">4.2.99.18</ecNumber>
    </recommendedName>
    <alternativeName>
        <fullName evidence="18">DNA-(apurinic or apyrimidinic site) lyase MutM</fullName>
    </alternativeName>
</protein>
<dbReference type="PROSITE" id="PS51068">
    <property type="entry name" value="FPG_CAT"/>
    <property type="match status" value="1"/>
</dbReference>
<dbReference type="EC" id="4.2.99.18" evidence="6"/>
<evidence type="ECO:0000256" key="5">
    <source>
        <dbReference type="ARBA" id="ARBA00012024"/>
    </source>
</evidence>
<proteinExistence type="inferred from homology"/>
<dbReference type="GO" id="GO:0003684">
    <property type="term" value="F:damaged DNA binding"/>
    <property type="evidence" value="ECO:0007669"/>
    <property type="project" value="InterPro"/>
</dbReference>
<dbReference type="Proteomes" id="UP000425960">
    <property type="component" value="Chromosome"/>
</dbReference>
<keyword evidence="10 20" id="KW-0863">Zinc-finger</keyword>
<keyword evidence="17" id="KW-0326">Glycosidase</keyword>
<dbReference type="SMART" id="SM01232">
    <property type="entry name" value="H2TH"/>
    <property type="match status" value="1"/>
</dbReference>
<evidence type="ECO:0000313" key="24">
    <source>
        <dbReference type="Proteomes" id="UP000425960"/>
    </source>
</evidence>
<keyword evidence="16" id="KW-0511">Multifunctional enzyme</keyword>
<dbReference type="FunFam" id="1.10.8.50:FF:000003">
    <property type="entry name" value="Formamidopyrimidine-DNA glycosylase"/>
    <property type="match status" value="1"/>
</dbReference>
<comment type="similarity">
    <text evidence="3">Belongs to the FPG family.</text>
</comment>
<dbReference type="SUPFAM" id="SSF81624">
    <property type="entry name" value="N-terminal domain of MutM-like DNA repair proteins"/>
    <property type="match status" value="1"/>
</dbReference>
<evidence type="ECO:0000256" key="3">
    <source>
        <dbReference type="ARBA" id="ARBA00009409"/>
    </source>
</evidence>
<dbReference type="InterPro" id="IPR015887">
    <property type="entry name" value="DNA_glyclase_Znf_dom_DNA_BS"/>
</dbReference>
<dbReference type="SMART" id="SM00898">
    <property type="entry name" value="Fapy_DNA_glyco"/>
    <property type="match status" value="1"/>
</dbReference>
<keyword evidence="15" id="KW-0456">Lyase</keyword>
<dbReference type="Pfam" id="PF06827">
    <property type="entry name" value="zf-FPG_IleRS"/>
    <property type="match status" value="1"/>
</dbReference>
<comment type="catalytic activity">
    <reaction evidence="1">
        <text>Hydrolysis of DNA containing ring-opened 7-methylguanine residues, releasing 2,6-diamino-4-hydroxy-5-(N-methyl)formamidopyrimidine.</text>
        <dbReference type="EC" id="3.2.2.23"/>
    </reaction>
</comment>
<evidence type="ECO:0000256" key="13">
    <source>
        <dbReference type="ARBA" id="ARBA00023125"/>
    </source>
</evidence>
<evidence type="ECO:0000313" key="23">
    <source>
        <dbReference type="EMBL" id="BBO83705.1"/>
    </source>
</evidence>
<dbReference type="PANTHER" id="PTHR22993">
    <property type="entry name" value="FORMAMIDOPYRIMIDINE-DNA GLYCOSYLASE"/>
    <property type="match status" value="1"/>
</dbReference>
<evidence type="ECO:0000256" key="17">
    <source>
        <dbReference type="ARBA" id="ARBA00023295"/>
    </source>
</evidence>
<dbReference type="KEGG" id="dov:DSCO28_42710"/>
<dbReference type="Pfam" id="PF06831">
    <property type="entry name" value="H2TH"/>
    <property type="match status" value="1"/>
</dbReference>
<dbReference type="RefSeq" id="WP_155323848.1">
    <property type="nucleotide sequence ID" value="NZ_AP021876.1"/>
</dbReference>
<feature type="domain" description="Formamidopyrimidine-DNA glycosylase catalytic" evidence="22">
    <location>
        <begin position="2"/>
        <end position="116"/>
    </location>
</feature>
<keyword evidence="9" id="KW-0227">DNA damage</keyword>
<dbReference type="PROSITE" id="PS01242">
    <property type="entry name" value="ZF_FPG_1"/>
    <property type="match status" value="1"/>
</dbReference>
<dbReference type="GO" id="GO:0140078">
    <property type="term" value="F:class I DNA-(apurinic or apyrimidinic site) endonuclease activity"/>
    <property type="evidence" value="ECO:0007669"/>
    <property type="project" value="UniProtKB-EC"/>
</dbReference>
<keyword evidence="8" id="KW-0479">Metal-binding</keyword>
<evidence type="ECO:0000259" key="21">
    <source>
        <dbReference type="PROSITE" id="PS51066"/>
    </source>
</evidence>
<evidence type="ECO:0000256" key="8">
    <source>
        <dbReference type="ARBA" id="ARBA00022723"/>
    </source>
</evidence>
<feature type="domain" description="FPG-type" evidence="21">
    <location>
        <begin position="241"/>
        <end position="275"/>
    </location>
</feature>
<dbReference type="InterPro" id="IPR010663">
    <property type="entry name" value="Znf_FPG/IleRS"/>
</dbReference>
<reference evidence="23 24" key="1">
    <citation type="submission" date="2019-11" db="EMBL/GenBank/DDBJ databases">
        <title>Comparative genomics of hydrocarbon-degrading Desulfosarcina strains.</title>
        <authorList>
            <person name="Watanabe M."/>
            <person name="Kojima H."/>
            <person name="Fukui M."/>
        </authorList>
    </citation>
    <scope>NUCLEOTIDE SEQUENCE [LARGE SCALE GENOMIC DNA]</scope>
    <source>
        <strain evidence="23 24">28bB2T</strain>
    </source>
</reference>
<dbReference type="InterPro" id="IPR020629">
    <property type="entry name" value="FPG_Glyclase"/>
</dbReference>
<dbReference type="AlphaFoldDB" id="A0A5K7ZU04"/>
<gene>
    <name evidence="23" type="primary">mutM</name>
    <name evidence="23" type="ORF">DSCO28_42710</name>
</gene>
<keyword evidence="14" id="KW-0234">DNA repair</keyword>
<keyword evidence="11" id="KW-0378">Hydrolase</keyword>
<dbReference type="PROSITE" id="PS51066">
    <property type="entry name" value="ZF_FPG_2"/>
    <property type="match status" value="1"/>
</dbReference>
<evidence type="ECO:0000256" key="2">
    <source>
        <dbReference type="ARBA" id="ARBA00001947"/>
    </source>
</evidence>
<evidence type="ECO:0000259" key="22">
    <source>
        <dbReference type="PROSITE" id="PS51068"/>
    </source>
</evidence>
<evidence type="ECO:0000256" key="7">
    <source>
        <dbReference type="ARBA" id="ARBA00016240"/>
    </source>
</evidence>